<evidence type="ECO:0000313" key="1">
    <source>
        <dbReference type="EMBL" id="ORZ00076.1"/>
    </source>
</evidence>
<dbReference type="PANTHER" id="PTHR46263">
    <property type="entry name" value="ARMADILLO REPEAT-CONTAINING PROTEIN 7"/>
    <property type="match status" value="1"/>
</dbReference>
<dbReference type="InterPro" id="IPR016024">
    <property type="entry name" value="ARM-type_fold"/>
</dbReference>
<dbReference type="OrthoDB" id="201709at2759"/>
<dbReference type="STRING" id="90262.A0A1X2HMG1"/>
<name>A0A1X2HMG1_9FUNG</name>
<dbReference type="PANTHER" id="PTHR46263:SF1">
    <property type="entry name" value="ARMADILLO REPEAT-CONTAINING PROTEIN 7"/>
    <property type="match status" value="1"/>
</dbReference>
<dbReference type="Gene3D" id="1.25.10.10">
    <property type="entry name" value="Leucine-rich Repeat Variant"/>
    <property type="match status" value="1"/>
</dbReference>
<accession>A0A1X2HMG1</accession>
<organism evidence="1 2">
    <name type="scientific">Absidia repens</name>
    <dbReference type="NCBI Taxonomy" id="90262"/>
    <lineage>
        <taxon>Eukaryota</taxon>
        <taxon>Fungi</taxon>
        <taxon>Fungi incertae sedis</taxon>
        <taxon>Mucoromycota</taxon>
        <taxon>Mucoromycotina</taxon>
        <taxon>Mucoromycetes</taxon>
        <taxon>Mucorales</taxon>
        <taxon>Cunninghamellaceae</taxon>
        <taxon>Absidia</taxon>
    </lineage>
</organism>
<protein>
    <recommendedName>
        <fullName evidence="3">Armadillo-type protein</fullName>
    </recommendedName>
</protein>
<evidence type="ECO:0000313" key="2">
    <source>
        <dbReference type="Proteomes" id="UP000193560"/>
    </source>
</evidence>
<keyword evidence="2" id="KW-1185">Reference proteome</keyword>
<dbReference type="SUPFAM" id="SSF48371">
    <property type="entry name" value="ARM repeat"/>
    <property type="match status" value="1"/>
</dbReference>
<gene>
    <name evidence="1" type="ORF">BCR42DRAFT_429903</name>
</gene>
<dbReference type="InterPro" id="IPR042462">
    <property type="entry name" value="ARMC7"/>
</dbReference>
<evidence type="ECO:0008006" key="3">
    <source>
        <dbReference type="Google" id="ProtNLM"/>
    </source>
</evidence>
<dbReference type="AlphaFoldDB" id="A0A1X2HMG1"/>
<dbReference type="InterPro" id="IPR011989">
    <property type="entry name" value="ARM-like"/>
</dbReference>
<sequence length="180" mass="20785">MFQTKKYITDRQGQSSPNRFQYLQQLVQEYSTTDSLEAKQQVLANLANFSYDPVNYNWLWEINVVDLFIYALYQEDKLLQEFGMGGLANICLEPRHQHYIASDPKHIDVITSYIRTKRTNITTNTILNALVTLMLLLDSQNQSSILTNDLKDGITRLQADSTNPAISTMATLFLQDYYLQ</sequence>
<comment type="caution">
    <text evidence="1">The sequence shown here is derived from an EMBL/GenBank/DDBJ whole genome shotgun (WGS) entry which is preliminary data.</text>
</comment>
<proteinExistence type="predicted"/>
<reference evidence="1 2" key="1">
    <citation type="submission" date="2016-07" db="EMBL/GenBank/DDBJ databases">
        <title>Pervasive Adenine N6-methylation of Active Genes in Fungi.</title>
        <authorList>
            <consortium name="DOE Joint Genome Institute"/>
            <person name="Mondo S.J."/>
            <person name="Dannebaum R.O."/>
            <person name="Kuo R.C."/>
            <person name="Labutti K."/>
            <person name="Haridas S."/>
            <person name="Kuo A."/>
            <person name="Salamov A."/>
            <person name="Ahrendt S.R."/>
            <person name="Lipzen A."/>
            <person name="Sullivan W."/>
            <person name="Andreopoulos W.B."/>
            <person name="Clum A."/>
            <person name="Lindquist E."/>
            <person name="Daum C."/>
            <person name="Ramamoorthy G.K."/>
            <person name="Gryganskyi A."/>
            <person name="Culley D."/>
            <person name="Magnuson J.K."/>
            <person name="James T.Y."/>
            <person name="O'Malley M.A."/>
            <person name="Stajich J.E."/>
            <person name="Spatafora J.W."/>
            <person name="Visel A."/>
            <person name="Grigoriev I.V."/>
        </authorList>
    </citation>
    <scope>NUCLEOTIDE SEQUENCE [LARGE SCALE GENOMIC DNA]</scope>
    <source>
        <strain evidence="1 2">NRRL 1336</strain>
    </source>
</reference>
<dbReference type="EMBL" id="MCGE01000057">
    <property type="protein sequence ID" value="ORZ00076.1"/>
    <property type="molecule type" value="Genomic_DNA"/>
</dbReference>
<dbReference type="Proteomes" id="UP000193560">
    <property type="component" value="Unassembled WGS sequence"/>
</dbReference>